<feature type="region of interest" description="Disordered" evidence="1">
    <location>
        <begin position="1"/>
        <end position="61"/>
    </location>
</feature>
<feature type="compositionally biased region" description="Basic and acidic residues" evidence="1">
    <location>
        <begin position="9"/>
        <end position="25"/>
    </location>
</feature>
<proteinExistence type="predicted"/>
<reference evidence="2 3" key="1">
    <citation type="journal article" date="2023" name="Plants (Basel)">
        <title>Bridging the Gap: Combining Genomics and Transcriptomics Approaches to Understand Stylosanthes scabra, an Orphan Legume from the Brazilian Caatinga.</title>
        <authorList>
            <person name="Ferreira-Neto J.R.C."/>
            <person name="da Silva M.D."/>
            <person name="Binneck E."/>
            <person name="de Melo N.F."/>
            <person name="da Silva R.H."/>
            <person name="de Melo A.L.T.M."/>
            <person name="Pandolfi V."/>
            <person name="Bustamante F.O."/>
            <person name="Brasileiro-Vidal A.C."/>
            <person name="Benko-Iseppon A.M."/>
        </authorList>
    </citation>
    <scope>NUCLEOTIDE SEQUENCE [LARGE SCALE GENOMIC DNA]</scope>
    <source>
        <tissue evidence="2">Leaves</tissue>
    </source>
</reference>
<evidence type="ECO:0000313" key="2">
    <source>
        <dbReference type="EMBL" id="MED6142635.1"/>
    </source>
</evidence>
<organism evidence="2 3">
    <name type="scientific">Stylosanthes scabra</name>
    <dbReference type="NCBI Taxonomy" id="79078"/>
    <lineage>
        <taxon>Eukaryota</taxon>
        <taxon>Viridiplantae</taxon>
        <taxon>Streptophyta</taxon>
        <taxon>Embryophyta</taxon>
        <taxon>Tracheophyta</taxon>
        <taxon>Spermatophyta</taxon>
        <taxon>Magnoliopsida</taxon>
        <taxon>eudicotyledons</taxon>
        <taxon>Gunneridae</taxon>
        <taxon>Pentapetalae</taxon>
        <taxon>rosids</taxon>
        <taxon>fabids</taxon>
        <taxon>Fabales</taxon>
        <taxon>Fabaceae</taxon>
        <taxon>Papilionoideae</taxon>
        <taxon>50 kb inversion clade</taxon>
        <taxon>dalbergioids sensu lato</taxon>
        <taxon>Dalbergieae</taxon>
        <taxon>Pterocarpus clade</taxon>
        <taxon>Stylosanthes</taxon>
    </lineage>
</organism>
<gene>
    <name evidence="2" type="ORF">PIB30_115707</name>
</gene>
<comment type="caution">
    <text evidence="2">The sequence shown here is derived from an EMBL/GenBank/DDBJ whole genome shotgun (WGS) entry which is preliminary data.</text>
</comment>
<dbReference type="EMBL" id="JASCZI010073828">
    <property type="protein sequence ID" value="MED6142635.1"/>
    <property type="molecule type" value="Genomic_DNA"/>
</dbReference>
<sequence length="83" mass="9205">LLHNPSLCKEPKPTIEDTIIKEEHPPSVNKAQMESNKSGQGQRTYEKPSTKQHISNTHYPAVSVDLIQQKVIEGGGSRFSDPP</sequence>
<evidence type="ECO:0008006" key="4">
    <source>
        <dbReference type="Google" id="ProtNLM"/>
    </source>
</evidence>
<dbReference type="Proteomes" id="UP001341840">
    <property type="component" value="Unassembled WGS sequence"/>
</dbReference>
<keyword evidence="3" id="KW-1185">Reference proteome</keyword>
<feature type="non-terminal residue" evidence="2">
    <location>
        <position position="1"/>
    </location>
</feature>
<evidence type="ECO:0000313" key="3">
    <source>
        <dbReference type="Proteomes" id="UP001341840"/>
    </source>
</evidence>
<accession>A0ABU6T1U3</accession>
<name>A0ABU6T1U3_9FABA</name>
<feature type="compositionally biased region" description="Polar residues" evidence="1">
    <location>
        <begin position="29"/>
        <end position="43"/>
    </location>
</feature>
<evidence type="ECO:0000256" key="1">
    <source>
        <dbReference type="SAM" id="MobiDB-lite"/>
    </source>
</evidence>
<protein>
    <recommendedName>
        <fullName evidence="4">Prolactin receptor</fullName>
    </recommendedName>
</protein>